<name>A0A397W4D7_9GLOM</name>
<gene>
    <name evidence="1" type="ORF">C2G38_2027586</name>
</gene>
<sequence length="139" mass="16182">MANIGVSTTARTVERRKKRMSDVHGQYVENALMKHSENTFVLNVNDYHNIHVPKQTETTETSRSTHMVSIFLNPCFIPAILRNRIINPKIVDDELVIKHLDEQFIVNLGVSYHNRIWDVKKEPSDDEILDRLTLHSYND</sequence>
<dbReference type="AlphaFoldDB" id="A0A397W4D7"/>
<accession>A0A397W4D7</accession>
<organism evidence="1 2">
    <name type="scientific">Gigaspora rosea</name>
    <dbReference type="NCBI Taxonomy" id="44941"/>
    <lineage>
        <taxon>Eukaryota</taxon>
        <taxon>Fungi</taxon>
        <taxon>Fungi incertae sedis</taxon>
        <taxon>Mucoromycota</taxon>
        <taxon>Glomeromycotina</taxon>
        <taxon>Glomeromycetes</taxon>
        <taxon>Diversisporales</taxon>
        <taxon>Gigasporaceae</taxon>
        <taxon>Gigaspora</taxon>
    </lineage>
</organism>
<evidence type="ECO:0000313" key="1">
    <source>
        <dbReference type="EMBL" id="RIB29585.1"/>
    </source>
</evidence>
<protein>
    <submittedName>
        <fullName evidence="1">Uncharacterized protein</fullName>
    </submittedName>
</protein>
<reference evidence="1 2" key="1">
    <citation type="submission" date="2018-06" db="EMBL/GenBank/DDBJ databases">
        <title>Comparative genomics reveals the genomic features of Rhizophagus irregularis, R. cerebriforme, R. diaphanum and Gigaspora rosea, and their symbiotic lifestyle signature.</title>
        <authorList>
            <person name="Morin E."/>
            <person name="San Clemente H."/>
            <person name="Chen E.C.H."/>
            <person name="De La Providencia I."/>
            <person name="Hainaut M."/>
            <person name="Kuo A."/>
            <person name="Kohler A."/>
            <person name="Murat C."/>
            <person name="Tang N."/>
            <person name="Roy S."/>
            <person name="Loubradou J."/>
            <person name="Henrissat B."/>
            <person name="Grigoriev I.V."/>
            <person name="Corradi N."/>
            <person name="Roux C."/>
            <person name="Martin F.M."/>
        </authorList>
    </citation>
    <scope>NUCLEOTIDE SEQUENCE [LARGE SCALE GENOMIC DNA]</scope>
    <source>
        <strain evidence="1 2">DAOM 194757</strain>
    </source>
</reference>
<comment type="caution">
    <text evidence="1">The sequence shown here is derived from an EMBL/GenBank/DDBJ whole genome shotgun (WGS) entry which is preliminary data.</text>
</comment>
<proteinExistence type="predicted"/>
<keyword evidence="2" id="KW-1185">Reference proteome</keyword>
<dbReference type="OrthoDB" id="2426164at2759"/>
<dbReference type="EMBL" id="QKWP01000034">
    <property type="protein sequence ID" value="RIB29585.1"/>
    <property type="molecule type" value="Genomic_DNA"/>
</dbReference>
<evidence type="ECO:0000313" key="2">
    <source>
        <dbReference type="Proteomes" id="UP000266673"/>
    </source>
</evidence>
<dbReference type="Proteomes" id="UP000266673">
    <property type="component" value="Unassembled WGS sequence"/>
</dbReference>
<dbReference type="STRING" id="44941.A0A397W4D7"/>